<name>A5YSG3_9EURY</name>
<reference evidence="3" key="1">
    <citation type="journal article" date="2007" name="ISME J.">
        <title>Genomic plasticity in prokaryotes: the case of the square haloarchaeon.</title>
        <authorList>
            <person name="Cuadros-Orellana S."/>
            <person name="Martin-Cuadrado A.B."/>
            <person name="Legault B."/>
            <person name="D'Auria G."/>
            <person name="Zhaxybayeva O."/>
            <person name="Papke R.T."/>
            <person name="Rodriguez-Valera F."/>
        </authorList>
    </citation>
    <scope>NUCLEOTIDE SEQUENCE</scope>
</reference>
<sequence>MTIRYTMLDYMLSLFAYIPNIILPISELPKHTTYSHHYVDLSMNAIAIAEEAAELEEEAKESVESIRTDSFSLEVMRFEPGDEDPMHAHAEEEIYHVDSGAGKINVEGDITPVSSGDVIHLEPGTDHQFLEFEDELVMSVLYAPAKGANQ</sequence>
<evidence type="ECO:0000259" key="2">
    <source>
        <dbReference type="Pfam" id="PF07883"/>
    </source>
</evidence>
<proteinExistence type="predicted"/>
<evidence type="ECO:0000256" key="1">
    <source>
        <dbReference type="ARBA" id="ARBA00022723"/>
    </source>
</evidence>
<dbReference type="InterPro" id="IPR051610">
    <property type="entry name" value="GPI/OXD"/>
</dbReference>
<dbReference type="PANTHER" id="PTHR35848">
    <property type="entry name" value="OXALATE-BINDING PROTEIN"/>
    <property type="match status" value="1"/>
</dbReference>
<evidence type="ECO:0000313" key="3">
    <source>
        <dbReference type="EMBL" id="ABQ75920.1"/>
    </source>
</evidence>
<accession>A5YSG3</accession>
<dbReference type="InterPro" id="IPR013096">
    <property type="entry name" value="Cupin_2"/>
</dbReference>
<keyword evidence="1" id="KW-0479">Metal-binding</keyword>
<dbReference type="SUPFAM" id="SSF51182">
    <property type="entry name" value="RmlC-like cupins"/>
    <property type="match status" value="1"/>
</dbReference>
<dbReference type="Pfam" id="PF07883">
    <property type="entry name" value="Cupin_2"/>
    <property type="match status" value="1"/>
</dbReference>
<feature type="domain" description="Cupin type-2" evidence="2">
    <location>
        <begin position="75"/>
        <end position="131"/>
    </location>
</feature>
<dbReference type="InterPro" id="IPR014710">
    <property type="entry name" value="RmlC-like_jellyroll"/>
</dbReference>
<dbReference type="Gene3D" id="2.60.120.10">
    <property type="entry name" value="Jelly Rolls"/>
    <property type="match status" value="1"/>
</dbReference>
<dbReference type="AlphaFoldDB" id="A5YSG3"/>
<dbReference type="GO" id="GO:0046872">
    <property type="term" value="F:metal ion binding"/>
    <property type="evidence" value="ECO:0007669"/>
    <property type="project" value="UniProtKB-KW"/>
</dbReference>
<protein>
    <recommendedName>
        <fullName evidence="2">Cupin type-2 domain-containing protein</fullName>
    </recommendedName>
</protein>
<dbReference type="PANTHER" id="PTHR35848:SF6">
    <property type="entry name" value="CUPIN TYPE-2 DOMAIN-CONTAINING PROTEIN"/>
    <property type="match status" value="1"/>
</dbReference>
<organism evidence="3">
    <name type="scientific">uncultured haloarchaeon</name>
    <dbReference type="NCBI Taxonomy" id="160804"/>
    <lineage>
        <taxon>Archaea</taxon>
        <taxon>Methanobacteriati</taxon>
        <taxon>Methanobacteriota</taxon>
        <taxon>Stenosarchaea group</taxon>
        <taxon>Halobacteria</taxon>
        <taxon>Halobacteriales</taxon>
        <taxon>Halobacteriaceae</taxon>
        <taxon>environmental samples</taxon>
    </lineage>
</organism>
<dbReference type="EMBL" id="EF583990">
    <property type="protein sequence ID" value="ABQ75920.1"/>
    <property type="molecule type" value="Genomic_DNA"/>
</dbReference>
<dbReference type="InterPro" id="IPR011051">
    <property type="entry name" value="RmlC_Cupin_sf"/>
</dbReference>